<dbReference type="GO" id="GO:0008080">
    <property type="term" value="F:N-acetyltransferase activity"/>
    <property type="evidence" value="ECO:0007669"/>
    <property type="project" value="TreeGrafter"/>
</dbReference>
<dbReference type="SUPFAM" id="SSF52777">
    <property type="entry name" value="CoA-dependent acyltransferases"/>
    <property type="match status" value="2"/>
</dbReference>
<dbReference type="InterPro" id="IPR023213">
    <property type="entry name" value="CAT-like_dom_sf"/>
</dbReference>
<dbReference type="InterPro" id="IPR010828">
    <property type="entry name" value="Atf2/Sli1-like"/>
</dbReference>
<gene>
    <name evidence="2" type="ORF">PV11_05557</name>
</gene>
<dbReference type="EMBL" id="KN846952">
    <property type="protein sequence ID" value="KIV83537.1"/>
    <property type="molecule type" value="Genomic_DNA"/>
</dbReference>
<evidence type="ECO:0000313" key="3">
    <source>
        <dbReference type="Proteomes" id="UP000053599"/>
    </source>
</evidence>
<organism evidence="2 3">
    <name type="scientific">Exophiala sideris</name>
    <dbReference type="NCBI Taxonomy" id="1016849"/>
    <lineage>
        <taxon>Eukaryota</taxon>
        <taxon>Fungi</taxon>
        <taxon>Dikarya</taxon>
        <taxon>Ascomycota</taxon>
        <taxon>Pezizomycotina</taxon>
        <taxon>Eurotiomycetes</taxon>
        <taxon>Chaetothyriomycetidae</taxon>
        <taxon>Chaetothyriales</taxon>
        <taxon>Herpotrichiellaceae</taxon>
        <taxon>Exophiala</taxon>
    </lineage>
</organism>
<evidence type="ECO:0008006" key="4">
    <source>
        <dbReference type="Google" id="ProtNLM"/>
    </source>
</evidence>
<dbReference type="PANTHER" id="PTHR28037">
    <property type="entry name" value="ALCOHOL O-ACETYLTRANSFERASE 1-RELATED"/>
    <property type="match status" value="1"/>
</dbReference>
<sequence length="443" mass="48653">MATERADLPLLRPMGVIERYMVARSQLGIYQKVAVTARYQCKDTSTLKSRLYAALAIVVSKHSVLSATAVDVDSKTPSFARLPYIDLDQVVTFNEIDTLDDVDGQFSIIDRFLEEEHTRQWDLRPALPLWRIHVFQRPGDSSRFILSYFFHHALGDTKSALVFQEAVEAALNAGSDTQSTSRIPTPTDLPLLPPLDDIPKASPPAGQSGASGELSGLWTGGVQSLPVDIRLRSLWLSAEQSTRLAQQCKKNGVSVTAALQTMLAAAVFQQIPENYTTVKTSIPVSLRGWLPSPITAESIGVFVDTFPETYHRGPFSWEEAKRSKATIDEVVQNQCGHGLIQKLSRVQDVKAEVDEAMGHPRSASFEMSNVGKLGPLQSGKDYQIESLLFSQSAGAMSAALKVSIVSGRDGRLTLAFSWQEGVVEDGFGEKVVQEFGRILERET</sequence>
<dbReference type="Gene3D" id="3.30.559.10">
    <property type="entry name" value="Chloramphenicol acetyltransferase-like domain"/>
    <property type="match status" value="1"/>
</dbReference>
<evidence type="ECO:0000256" key="1">
    <source>
        <dbReference type="SAM" id="MobiDB-lite"/>
    </source>
</evidence>
<dbReference type="Proteomes" id="UP000053599">
    <property type="component" value="Unassembled WGS sequence"/>
</dbReference>
<dbReference type="InterPro" id="IPR052058">
    <property type="entry name" value="Alcohol_O-acetyltransferase"/>
</dbReference>
<dbReference type="AlphaFoldDB" id="A0A0D1YL55"/>
<name>A0A0D1YL55_9EURO</name>
<reference evidence="2 3" key="1">
    <citation type="submission" date="2015-01" db="EMBL/GenBank/DDBJ databases">
        <title>The Genome Sequence of Exophiala sideris CBS121828.</title>
        <authorList>
            <consortium name="The Broad Institute Genomics Platform"/>
            <person name="Cuomo C."/>
            <person name="de Hoog S."/>
            <person name="Gorbushina A."/>
            <person name="Stielow B."/>
            <person name="Teixiera M."/>
            <person name="Abouelleil A."/>
            <person name="Chapman S.B."/>
            <person name="Priest M."/>
            <person name="Young S.K."/>
            <person name="Wortman J."/>
            <person name="Nusbaum C."/>
            <person name="Birren B."/>
        </authorList>
    </citation>
    <scope>NUCLEOTIDE SEQUENCE [LARGE SCALE GENOMIC DNA]</scope>
    <source>
        <strain evidence="2 3">CBS 121828</strain>
    </source>
</reference>
<feature type="region of interest" description="Disordered" evidence="1">
    <location>
        <begin position="174"/>
        <end position="213"/>
    </location>
</feature>
<dbReference type="PANTHER" id="PTHR28037:SF1">
    <property type="entry name" value="ALCOHOL O-ACETYLTRANSFERASE 1-RELATED"/>
    <property type="match status" value="1"/>
</dbReference>
<dbReference type="HOGENOM" id="CLU_024469_1_1_1"/>
<dbReference type="OrthoDB" id="2150604at2759"/>
<dbReference type="STRING" id="1016849.A0A0D1YL55"/>
<proteinExistence type="predicted"/>
<protein>
    <recommendedName>
        <fullName evidence="4">Condensation domain-containing protein</fullName>
    </recommendedName>
</protein>
<evidence type="ECO:0000313" key="2">
    <source>
        <dbReference type="EMBL" id="KIV83537.1"/>
    </source>
</evidence>
<accession>A0A0D1YL55</accession>
<dbReference type="Pfam" id="PF07247">
    <property type="entry name" value="AATase"/>
    <property type="match status" value="2"/>
</dbReference>
<dbReference type="Gene3D" id="3.30.559.30">
    <property type="entry name" value="Nonribosomal peptide synthetase, condensation domain"/>
    <property type="match status" value="1"/>
</dbReference>